<feature type="signal peptide" evidence="21">
    <location>
        <begin position="1"/>
        <end position="35"/>
    </location>
</feature>
<evidence type="ECO:0000256" key="21">
    <source>
        <dbReference type="SAM" id="SignalP"/>
    </source>
</evidence>
<dbReference type="Pfam" id="PF00139">
    <property type="entry name" value="Lectin_legB"/>
    <property type="match status" value="1"/>
</dbReference>
<dbReference type="InterPro" id="IPR008271">
    <property type="entry name" value="Ser/Thr_kinase_AS"/>
</dbReference>
<dbReference type="InterPro" id="IPR013320">
    <property type="entry name" value="ConA-like_dom_sf"/>
</dbReference>
<name>A0ABD3KVQ2_EUCGL</name>
<dbReference type="Proteomes" id="UP001634007">
    <property type="component" value="Unassembled WGS sequence"/>
</dbReference>
<dbReference type="FunFam" id="3.30.200.20:FF:000168">
    <property type="entry name" value="L-type lectin-domain containing receptor kinase IX.1"/>
    <property type="match status" value="1"/>
</dbReference>
<evidence type="ECO:0000313" key="23">
    <source>
        <dbReference type="EMBL" id="KAL3741637.1"/>
    </source>
</evidence>
<keyword evidence="7" id="KW-0808">Transferase</keyword>
<keyword evidence="12" id="KW-0418">Kinase</keyword>
<dbReference type="InterPro" id="IPR000985">
    <property type="entry name" value="Lectin_LegA_CS"/>
</dbReference>
<evidence type="ECO:0000256" key="14">
    <source>
        <dbReference type="ARBA" id="ARBA00022989"/>
    </source>
</evidence>
<dbReference type="InterPro" id="IPR019825">
    <property type="entry name" value="Lectin_legB_Mn/Ca_BS"/>
</dbReference>
<dbReference type="EC" id="2.7.11.1" evidence="4"/>
<evidence type="ECO:0000256" key="20">
    <source>
        <dbReference type="SAM" id="Phobius"/>
    </source>
</evidence>
<comment type="caution">
    <text evidence="23">The sequence shown here is derived from an EMBL/GenBank/DDBJ whole genome shotgun (WGS) entry which is preliminary data.</text>
</comment>
<evidence type="ECO:0000256" key="18">
    <source>
        <dbReference type="PROSITE-ProRule" id="PRU10141"/>
    </source>
</evidence>
<evidence type="ECO:0000256" key="15">
    <source>
        <dbReference type="ARBA" id="ARBA00023136"/>
    </source>
</evidence>
<dbReference type="Gene3D" id="1.10.510.10">
    <property type="entry name" value="Transferase(Phosphotransferase) domain 1"/>
    <property type="match status" value="1"/>
</dbReference>
<evidence type="ECO:0000256" key="6">
    <source>
        <dbReference type="ARBA" id="ARBA00022527"/>
    </source>
</evidence>
<protein>
    <recommendedName>
        <fullName evidence="4">non-specific serine/threonine protein kinase</fullName>
        <ecNumber evidence="4">2.7.11.1</ecNumber>
    </recommendedName>
</protein>
<evidence type="ECO:0000256" key="2">
    <source>
        <dbReference type="ARBA" id="ARBA00008536"/>
    </source>
</evidence>
<dbReference type="Gene3D" id="2.60.120.200">
    <property type="match status" value="1"/>
</dbReference>
<keyword evidence="14 20" id="KW-1133">Transmembrane helix</keyword>
<keyword evidence="13 18" id="KW-0067">ATP-binding</keyword>
<keyword evidence="5" id="KW-1003">Cell membrane</keyword>
<evidence type="ECO:0000256" key="5">
    <source>
        <dbReference type="ARBA" id="ARBA00022475"/>
    </source>
</evidence>
<evidence type="ECO:0000259" key="22">
    <source>
        <dbReference type="PROSITE" id="PS50011"/>
    </source>
</evidence>
<dbReference type="PROSITE" id="PS00108">
    <property type="entry name" value="PROTEIN_KINASE_ST"/>
    <property type="match status" value="1"/>
</dbReference>
<keyword evidence="24" id="KW-1185">Reference proteome</keyword>
<dbReference type="InterPro" id="IPR017441">
    <property type="entry name" value="Protein_kinase_ATP_BS"/>
</dbReference>
<dbReference type="SUPFAM" id="SSF56112">
    <property type="entry name" value="Protein kinase-like (PK-like)"/>
    <property type="match status" value="1"/>
</dbReference>
<sequence>MGLRSSADIMNFKTRELQSLLVLVLSLAVAFTASASSQGMDFSFQIFNDSILQRQGNATYDSSSFIQTTEANRDKVLSASVGWATYHDPMRLWDKATGNVADFTTQFTFVINSLGESSSADGLTFFFVPRGSQLPVNSSGQFLALVDPNRDPSNSSTSFVAVEFDTFRNNDPHFNVVDPYCSQSRVAHVGIDLNNLTSAVSSCVDWFTDKIMNGGRINATIAYNSSTQNLSVLMIDADATGTNINSSAIYSIVNMTKYLPEWVTFGFSATTGTYFELHTIEAWEFSSNVQVAGTKSKSWLWSILGSCSFILLILVLAFIWFRQRSKRKRAYMSGEEDDPAIEEEFEQGLGPKKIPFKDLVVATENFAIERLLGEGGFGRVYEGYLTSVNANVAIKKINPGSRQGIKEYASEVKTISRLRHRNLVQLVGWCHEKKELLLIYEFMFNRSLDFHLFKERTFLSWEKRYKIAQGIASALLYLHEEWEQCVVHRDIKSSNIMLDSDFNAKLGDFGLARLVDHAKGLQTTVLAGTMGYMAHECVYTGKASKESDVYSFGVVLLEIACGRKVIEPRANEGQVRLVDWVWELYGTGRLLDAADSKLGTDFVEKQLECLMVVGLWCAHPDHTARPSIRDASNVVNFNALPPLLPSKLPVPTYLAPLPTFSTESIVSSNNTTTSSTEVSTFSTSSMQSSRSASSALLANAG</sequence>
<dbReference type="PROSITE" id="PS50011">
    <property type="entry name" value="PROTEIN_KINASE_DOM"/>
    <property type="match status" value="1"/>
</dbReference>
<feature type="domain" description="Protein kinase" evidence="22">
    <location>
        <begin position="366"/>
        <end position="644"/>
    </location>
</feature>
<keyword evidence="10" id="KW-0430">Lectin</keyword>
<dbReference type="GO" id="GO:0002229">
    <property type="term" value="P:defense response to oomycetes"/>
    <property type="evidence" value="ECO:0007669"/>
    <property type="project" value="UniProtKB-ARBA"/>
</dbReference>
<dbReference type="InterPro" id="IPR001220">
    <property type="entry name" value="Legume_lectin_dom"/>
</dbReference>
<feature type="binding site" evidence="18">
    <location>
        <position position="396"/>
    </location>
    <ligand>
        <name>ATP</name>
        <dbReference type="ChEBI" id="CHEBI:30616"/>
    </ligand>
</feature>
<evidence type="ECO:0000256" key="8">
    <source>
        <dbReference type="ARBA" id="ARBA00022692"/>
    </source>
</evidence>
<reference evidence="23 24" key="1">
    <citation type="submission" date="2024-11" db="EMBL/GenBank/DDBJ databases">
        <title>Chromosome-level genome assembly of Eucalyptus globulus Labill. provides insights into its genome evolution.</title>
        <authorList>
            <person name="Li X."/>
        </authorList>
    </citation>
    <scope>NUCLEOTIDE SEQUENCE [LARGE SCALE GENOMIC DNA]</scope>
    <source>
        <strain evidence="23">CL2024</strain>
        <tissue evidence="23">Fresh tender leaves</tissue>
    </source>
</reference>
<keyword evidence="11 18" id="KW-0547">Nucleotide-binding</keyword>
<dbReference type="SMART" id="SM00220">
    <property type="entry name" value="S_TKc"/>
    <property type="match status" value="1"/>
</dbReference>
<dbReference type="PROSITE" id="PS00107">
    <property type="entry name" value="PROTEIN_KINASE_ATP"/>
    <property type="match status" value="1"/>
</dbReference>
<dbReference type="AlphaFoldDB" id="A0ABD3KVQ2"/>
<keyword evidence="17" id="KW-0325">Glycoprotein</keyword>
<evidence type="ECO:0000313" key="24">
    <source>
        <dbReference type="Proteomes" id="UP001634007"/>
    </source>
</evidence>
<evidence type="ECO:0000256" key="7">
    <source>
        <dbReference type="ARBA" id="ARBA00022679"/>
    </source>
</evidence>
<dbReference type="SUPFAM" id="SSF49899">
    <property type="entry name" value="Concanavalin A-like lectins/glucanases"/>
    <property type="match status" value="1"/>
</dbReference>
<evidence type="ECO:0000256" key="4">
    <source>
        <dbReference type="ARBA" id="ARBA00012513"/>
    </source>
</evidence>
<accession>A0ABD3KVQ2</accession>
<evidence type="ECO:0000256" key="13">
    <source>
        <dbReference type="ARBA" id="ARBA00022840"/>
    </source>
</evidence>
<dbReference type="Gene3D" id="3.30.200.20">
    <property type="entry name" value="Phosphorylase Kinase, domain 1"/>
    <property type="match status" value="1"/>
</dbReference>
<evidence type="ECO:0000256" key="16">
    <source>
        <dbReference type="ARBA" id="ARBA00023170"/>
    </source>
</evidence>
<evidence type="ECO:0000256" key="3">
    <source>
        <dbReference type="ARBA" id="ARBA00010217"/>
    </source>
</evidence>
<feature type="chain" id="PRO_5044750351" description="non-specific serine/threonine protein kinase" evidence="21">
    <location>
        <begin position="36"/>
        <end position="701"/>
    </location>
</feature>
<organism evidence="23 24">
    <name type="scientific">Eucalyptus globulus</name>
    <name type="common">Tasmanian blue gum</name>
    <dbReference type="NCBI Taxonomy" id="34317"/>
    <lineage>
        <taxon>Eukaryota</taxon>
        <taxon>Viridiplantae</taxon>
        <taxon>Streptophyta</taxon>
        <taxon>Embryophyta</taxon>
        <taxon>Tracheophyta</taxon>
        <taxon>Spermatophyta</taxon>
        <taxon>Magnoliopsida</taxon>
        <taxon>eudicotyledons</taxon>
        <taxon>Gunneridae</taxon>
        <taxon>Pentapetalae</taxon>
        <taxon>rosids</taxon>
        <taxon>malvids</taxon>
        <taxon>Myrtales</taxon>
        <taxon>Myrtaceae</taxon>
        <taxon>Myrtoideae</taxon>
        <taxon>Eucalypteae</taxon>
        <taxon>Eucalyptus</taxon>
    </lineage>
</organism>
<dbReference type="EMBL" id="JBJKBG010000004">
    <property type="protein sequence ID" value="KAL3741637.1"/>
    <property type="molecule type" value="Genomic_DNA"/>
</dbReference>
<keyword evidence="8 20" id="KW-0812">Transmembrane</keyword>
<dbReference type="InterPro" id="IPR000719">
    <property type="entry name" value="Prot_kinase_dom"/>
</dbReference>
<evidence type="ECO:0000256" key="12">
    <source>
        <dbReference type="ARBA" id="ARBA00022777"/>
    </source>
</evidence>
<evidence type="ECO:0000256" key="9">
    <source>
        <dbReference type="ARBA" id="ARBA00022729"/>
    </source>
</evidence>
<dbReference type="Pfam" id="PF00069">
    <property type="entry name" value="Pkinase"/>
    <property type="match status" value="1"/>
</dbReference>
<dbReference type="GO" id="GO:0030246">
    <property type="term" value="F:carbohydrate binding"/>
    <property type="evidence" value="ECO:0007669"/>
    <property type="project" value="UniProtKB-KW"/>
</dbReference>
<dbReference type="GO" id="GO:0005524">
    <property type="term" value="F:ATP binding"/>
    <property type="evidence" value="ECO:0007669"/>
    <property type="project" value="UniProtKB-UniRule"/>
</dbReference>
<evidence type="ECO:0000256" key="10">
    <source>
        <dbReference type="ARBA" id="ARBA00022734"/>
    </source>
</evidence>
<dbReference type="CDD" id="cd14066">
    <property type="entry name" value="STKc_IRAK"/>
    <property type="match status" value="1"/>
</dbReference>
<keyword evidence="16" id="KW-0675">Receptor</keyword>
<feature type="transmembrane region" description="Helical" evidence="20">
    <location>
        <begin position="299"/>
        <end position="321"/>
    </location>
</feature>
<keyword evidence="15 20" id="KW-0472">Membrane</keyword>
<gene>
    <name evidence="23" type="ORF">ACJRO7_017146</name>
</gene>
<evidence type="ECO:0000256" key="11">
    <source>
        <dbReference type="ARBA" id="ARBA00022741"/>
    </source>
</evidence>
<dbReference type="PROSITE" id="PS00307">
    <property type="entry name" value="LECTIN_LEGUME_BETA"/>
    <property type="match status" value="1"/>
</dbReference>
<dbReference type="PROSITE" id="PS00308">
    <property type="entry name" value="LECTIN_LEGUME_ALPHA"/>
    <property type="match status" value="1"/>
</dbReference>
<keyword evidence="9 21" id="KW-0732">Signal</keyword>
<evidence type="ECO:0000256" key="17">
    <source>
        <dbReference type="ARBA" id="ARBA00023180"/>
    </source>
</evidence>
<comment type="similarity">
    <text evidence="3">In the C-terminal section; belongs to the protein kinase superfamily. Ser/Thr protein kinase family.</text>
</comment>
<dbReference type="FunFam" id="1.10.510.10:FF:000240">
    <property type="entry name" value="Lectin-domain containing receptor kinase A4.3"/>
    <property type="match status" value="1"/>
</dbReference>
<proteinExistence type="inferred from homology"/>
<comment type="similarity">
    <text evidence="2">In the N-terminal section; belongs to the leguminous lectin family.</text>
</comment>
<dbReference type="GO" id="GO:0004674">
    <property type="term" value="F:protein serine/threonine kinase activity"/>
    <property type="evidence" value="ECO:0007669"/>
    <property type="project" value="UniProtKB-KW"/>
</dbReference>
<dbReference type="InterPro" id="IPR011009">
    <property type="entry name" value="Kinase-like_dom_sf"/>
</dbReference>
<evidence type="ECO:0000256" key="19">
    <source>
        <dbReference type="SAM" id="MobiDB-lite"/>
    </source>
</evidence>
<feature type="region of interest" description="Disordered" evidence="19">
    <location>
        <begin position="665"/>
        <end position="701"/>
    </location>
</feature>
<dbReference type="PANTHER" id="PTHR27007">
    <property type="match status" value="1"/>
</dbReference>
<evidence type="ECO:0000256" key="1">
    <source>
        <dbReference type="ARBA" id="ARBA00004251"/>
    </source>
</evidence>
<feature type="compositionally biased region" description="Low complexity" evidence="19">
    <location>
        <begin position="665"/>
        <end position="694"/>
    </location>
</feature>
<dbReference type="GO" id="GO:0005886">
    <property type="term" value="C:plasma membrane"/>
    <property type="evidence" value="ECO:0007669"/>
    <property type="project" value="UniProtKB-SubCell"/>
</dbReference>
<keyword evidence="6" id="KW-0723">Serine/threonine-protein kinase</keyword>
<comment type="subcellular location">
    <subcellularLocation>
        <location evidence="1">Cell membrane</location>
        <topology evidence="1">Single-pass type I membrane protein</topology>
    </subcellularLocation>
</comment>
<dbReference type="CDD" id="cd06899">
    <property type="entry name" value="lectin_legume_LecRK_Arcelin_ConA"/>
    <property type="match status" value="1"/>
</dbReference>
<dbReference type="InterPro" id="IPR050528">
    <property type="entry name" value="L-type_Lectin-RKs"/>
</dbReference>